<dbReference type="GO" id="GO:0052934">
    <property type="term" value="F:alcohol dehydrogenase (cytochrome c) activity"/>
    <property type="evidence" value="ECO:0007669"/>
    <property type="project" value="UniProtKB-EC"/>
</dbReference>
<dbReference type="InterPro" id="IPR011047">
    <property type="entry name" value="Quinoprotein_ADH-like_sf"/>
</dbReference>
<dbReference type="PANTHER" id="PTHR34512">
    <property type="entry name" value="CELL SURFACE PROTEIN"/>
    <property type="match status" value="1"/>
</dbReference>
<dbReference type="RefSeq" id="WP_146602822.1">
    <property type="nucleotide sequence ID" value="NZ_SJPY01000015.1"/>
</dbReference>
<dbReference type="InterPro" id="IPR018391">
    <property type="entry name" value="PQQ_b-propeller_rpt"/>
</dbReference>
<dbReference type="OrthoDB" id="229752at2"/>
<proteinExistence type="predicted"/>
<dbReference type="SUPFAM" id="SSF50998">
    <property type="entry name" value="Quinoprotein alcohol dehydrogenase-like"/>
    <property type="match status" value="1"/>
</dbReference>
<dbReference type="Gene3D" id="2.130.10.10">
    <property type="entry name" value="YVTN repeat-like/Quinoprotein amine dehydrogenase"/>
    <property type="match status" value="1"/>
</dbReference>
<name>A0A5C6D8J9_9BACT</name>
<evidence type="ECO:0000259" key="2">
    <source>
        <dbReference type="Pfam" id="PF13360"/>
    </source>
</evidence>
<feature type="chain" id="PRO_5022665100" evidence="1">
    <location>
        <begin position="25"/>
        <end position="417"/>
    </location>
</feature>
<dbReference type="EMBL" id="SJPY01000015">
    <property type="protein sequence ID" value="TWU33170.1"/>
    <property type="molecule type" value="Genomic_DNA"/>
</dbReference>
<dbReference type="Pfam" id="PF13360">
    <property type="entry name" value="PQQ_2"/>
    <property type="match status" value="1"/>
</dbReference>
<dbReference type="Proteomes" id="UP000315471">
    <property type="component" value="Unassembled WGS sequence"/>
</dbReference>
<protein>
    <submittedName>
        <fullName evidence="3">Alcohol dehydrogenase [cytochrome c]</fullName>
        <ecNumber evidence="3">1.1.2.8</ecNumber>
    </submittedName>
</protein>
<evidence type="ECO:0000313" key="4">
    <source>
        <dbReference type="Proteomes" id="UP000315471"/>
    </source>
</evidence>
<dbReference type="InterPro" id="IPR015943">
    <property type="entry name" value="WD40/YVTN_repeat-like_dom_sf"/>
</dbReference>
<feature type="domain" description="Pyrrolo-quinoline quinone repeat" evidence="2">
    <location>
        <begin position="90"/>
        <end position="334"/>
    </location>
</feature>
<dbReference type="InterPro" id="IPR002372">
    <property type="entry name" value="PQQ_rpt_dom"/>
</dbReference>
<keyword evidence="3" id="KW-0560">Oxidoreductase</keyword>
<dbReference type="SMART" id="SM00564">
    <property type="entry name" value="PQQ"/>
    <property type="match status" value="3"/>
</dbReference>
<sequence precursor="true">MHVFTKYMARIVAMQVLLVNLAFADEDQPFWPQFHGPNGDNISTETGLLTQWPDGGPELVWKVEGIGEGFSSVSLADGLIYTAGSIDDSAVVTAINLDGQIEWQAKCGPTWTKSYPGTRSTPTVDNGRVYFESPLGDLVCLDAKTGELFWSKNLLEQFGGQNIKWALAESPIVDGGKLICCPFGSKGSVVALDKTTGETIWAAESVGDNAGYATPTIAEFATQRIVLAMSGKALVGVAIDSGRLLFRHEHLTRYDVNALKPVYFDGQVFISSGYKSGSEMVKLTATGSEISAEKVWESKAMDNHHGGVVRLDGYVYGADSARSWVCLDWKTGETMYSDRGVGKGALTYADGLLYTLSEDRGRVGLIKPTPTAHEMVSEFTIPAGGKGKSWAHPVVCGGRLYIRHGELLFAFDVKAVD</sequence>
<reference evidence="3 4" key="1">
    <citation type="submission" date="2019-02" db="EMBL/GenBank/DDBJ databases">
        <title>Deep-cultivation of Planctomycetes and their phenomic and genomic characterization uncovers novel biology.</title>
        <authorList>
            <person name="Wiegand S."/>
            <person name="Jogler M."/>
            <person name="Boedeker C."/>
            <person name="Pinto D."/>
            <person name="Vollmers J."/>
            <person name="Rivas-Marin E."/>
            <person name="Kohn T."/>
            <person name="Peeters S.H."/>
            <person name="Heuer A."/>
            <person name="Rast P."/>
            <person name="Oberbeckmann S."/>
            <person name="Bunk B."/>
            <person name="Jeske O."/>
            <person name="Meyerdierks A."/>
            <person name="Storesund J.E."/>
            <person name="Kallscheuer N."/>
            <person name="Luecker S."/>
            <person name="Lage O.M."/>
            <person name="Pohl T."/>
            <person name="Merkel B.J."/>
            <person name="Hornburger P."/>
            <person name="Mueller R.-W."/>
            <person name="Bruemmer F."/>
            <person name="Labrenz M."/>
            <person name="Spormann A.M."/>
            <person name="Op Den Camp H."/>
            <person name="Overmann J."/>
            <person name="Amann R."/>
            <person name="Jetten M.S.M."/>
            <person name="Mascher T."/>
            <person name="Medema M.H."/>
            <person name="Devos D.P."/>
            <person name="Kaster A.-K."/>
            <person name="Ovreas L."/>
            <person name="Rohde M."/>
            <person name="Galperin M.Y."/>
            <person name="Jogler C."/>
        </authorList>
    </citation>
    <scope>NUCLEOTIDE SEQUENCE [LARGE SCALE GENOMIC DNA]</scope>
    <source>
        <strain evidence="3 4">Q31b</strain>
    </source>
</reference>
<accession>A0A5C6D8J9</accession>
<dbReference type="PANTHER" id="PTHR34512:SF30">
    <property type="entry name" value="OUTER MEMBRANE PROTEIN ASSEMBLY FACTOR BAMB"/>
    <property type="match status" value="1"/>
</dbReference>
<dbReference type="AlphaFoldDB" id="A0A5C6D8J9"/>
<keyword evidence="4" id="KW-1185">Reference proteome</keyword>
<dbReference type="EC" id="1.1.2.8" evidence="3"/>
<evidence type="ECO:0000313" key="3">
    <source>
        <dbReference type="EMBL" id="TWU33170.1"/>
    </source>
</evidence>
<gene>
    <name evidence="3" type="primary">adhA_2</name>
    <name evidence="3" type="ORF">Q31b_57780</name>
</gene>
<evidence type="ECO:0000256" key="1">
    <source>
        <dbReference type="SAM" id="SignalP"/>
    </source>
</evidence>
<keyword evidence="1" id="KW-0732">Signal</keyword>
<comment type="caution">
    <text evidence="3">The sequence shown here is derived from an EMBL/GenBank/DDBJ whole genome shotgun (WGS) entry which is preliminary data.</text>
</comment>
<organism evidence="3 4">
    <name type="scientific">Novipirellula aureliae</name>
    <dbReference type="NCBI Taxonomy" id="2527966"/>
    <lineage>
        <taxon>Bacteria</taxon>
        <taxon>Pseudomonadati</taxon>
        <taxon>Planctomycetota</taxon>
        <taxon>Planctomycetia</taxon>
        <taxon>Pirellulales</taxon>
        <taxon>Pirellulaceae</taxon>
        <taxon>Novipirellula</taxon>
    </lineage>
</organism>
<feature type="signal peptide" evidence="1">
    <location>
        <begin position="1"/>
        <end position="24"/>
    </location>
</feature>